<dbReference type="EMBL" id="BPLR01012823">
    <property type="protein sequence ID" value="GIY56889.1"/>
    <property type="molecule type" value="Genomic_DNA"/>
</dbReference>
<proteinExistence type="predicted"/>
<gene>
    <name evidence="1" type="ORF">CEXT_309831</name>
</gene>
<evidence type="ECO:0000313" key="2">
    <source>
        <dbReference type="Proteomes" id="UP001054945"/>
    </source>
</evidence>
<accession>A0AAV4UGK8</accession>
<evidence type="ECO:0000313" key="1">
    <source>
        <dbReference type="EMBL" id="GIY56889.1"/>
    </source>
</evidence>
<dbReference type="Proteomes" id="UP001054945">
    <property type="component" value="Unassembled WGS sequence"/>
</dbReference>
<organism evidence="1 2">
    <name type="scientific">Caerostris extrusa</name>
    <name type="common">Bark spider</name>
    <name type="synonym">Caerostris bankana</name>
    <dbReference type="NCBI Taxonomy" id="172846"/>
    <lineage>
        <taxon>Eukaryota</taxon>
        <taxon>Metazoa</taxon>
        <taxon>Ecdysozoa</taxon>
        <taxon>Arthropoda</taxon>
        <taxon>Chelicerata</taxon>
        <taxon>Arachnida</taxon>
        <taxon>Araneae</taxon>
        <taxon>Araneomorphae</taxon>
        <taxon>Entelegynae</taxon>
        <taxon>Araneoidea</taxon>
        <taxon>Araneidae</taxon>
        <taxon>Caerostris</taxon>
    </lineage>
</organism>
<protein>
    <submittedName>
        <fullName evidence="1">Uncharacterized protein</fullName>
    </submittedName>
</protein>
<keyword evidence="2" id="KW-1185">Reference proteome</keyword>
<sequence>MRRNRVLCSRSTTISPHQSQFTNTLLNRTYCFMSNHNSGLEETSLVKYWKLSGVLGSAVEVVMGHIFTAQLLCLQESGIFFVPLSNTMWT</sequence>
<name>A0AAV4UGK8_CAEEX</name>
<reference evidence="1 2" key="1">
    <citation type="submission" date="2021-06" db="EMBL/GenBank/DDBJ databases">
        <title>Caerostris extrusa draft genome.</title>
        <authorList>
            <person name="Kono N."/>
            <person name="Arakawa K."/>
        </authorList>
    </citation>
    <scope>NUCLEOTIDE SEQUENCE [LARGE SCALE GENOMIC DNA]</scope>
</reference>
<dbReference type="AlphaFoldDB" id="A0AAV4UGK8"/>
<comment type="caution">
    <text evidence="1">The sequence shown here is derived from an EMBL/GenBank/DDBJ whole genome shotgun (WGS) entry which is preliminary data.</text>
</comment>